<comment type="caution">
    <text evidence="1">The sequence shown here is derived from an EMBL/GenBank/DDBJ whole genome shotgun (WGS) entry which is preliminary data.</text>
</comment>
<keyword evidence="2" id="KW-1185">Reference proteome</keyword>
<sequence length="42" mass="4997">VSEKRNFEYQKFSVKVKVKNNNDAVEKLVKINRESVKMSIRL</sequence>
<protein>
    <submittedName>
        <fullName evidence="1">12414_t:CDS:1</fullName>
    </submittedName>
</protein>
<evidence type="ECO:0000313" key="1">
    <source>
        <dbReference type="EMBL" id="CAG8816022.1"/>
    </source>
</evidence>
<organism evidence="1 2">
    <name type="scientific">Racocetra persica</name>
    <dbReference type="NCBI Taxonomy" id="160502"/>
    <lineage>
        <taxon>Eukaryota</taxon>
        <taxon>Fungi</taxon>
        <taxon>Fungi incertae sedis</taxon>
        <taxon>Mucoromycota</taxon>
        <taxon>Glomeromycotina</taxon>
        <taxon>Glomeromycetes</taxon>
        <taxon>Diversisporales</taxon>
        <taxon>Gigasporaceae</taxon>
        <taxon>Racocetra</taxon>
    </lineage>
</organism>
<reference evidence="1" key="1">
    <citation type="submission" date="2021-06" db="EMBL/GenBank/DDBJ databases">
        <authorList>
            <person name="Kallberg Y."/>
            <person name="Tangrot J."/>
            <person name="Rosling A."/>
        </authorList>
    </citation>
    <scope>NUCLEOTIDE SEQUENCE</scope>
    <source>
        <strain evidence="1">MA461A</strain>
    </source>
</reference>
<proteinExistence type="predicted"/>
<dbReference type="Proteomes" id="UP000789920">
    <property type="component" value="Unassembled WGS sequence"/>
</dbReference>
<gene>
    <name evidence="1" type="ORF">RPERSI_LOCUS24359</name>
</gene>
<evidence type="ECO:0000313" key="2">
    <source>
        <dbReference type="Proteomes" id="UP000789920"/>
    </source>
</evidence>
<feature type="non-terminal residue" evidence="1">
    <location>
        <position position="42"/>
    </location>
</feature>
<accession>A0ACA9RXM4</accession>
<feature type="non-terminal residue" evidence="1">
    <location>
        <position position="1"/>
    </location>
</feature>
<name>A0ACA9RXM4_9GLOM</name>
<dbReference type="EMBL" id="CAJVQC010078026">
    <property type="protein sequence ID" value="CAG8816022.1"/>
    <property type="molecule type" value="Genomic_DNA"/>
</dbReference>